<dbReference type="AlphaFoldDB" id="A0A4Y2I977"/>
<keyword evidence="2" id="KW-1185">Reference proteome</keyword>
<organism evidence="1 2">
    <name type="scientific">Araneus ventricosus</name>
    <name type="common">Orbweaver spider</name>
    <name type="synonym">Epeira ventricosa</name>
    <dbReference type="NCBI Taxonomy" id="182803"/>
    <lineage>
        <taxon>Eukaryota</taxon>
        <taxon>Metazoa</taxon>
        <taxon>Ecdysozoa</taxon>
        <taxon>Arthropoda</taxon>
        <taxon>Chelicerata</taxon>
        <taxon>Arachnida</taxon>
        <taxon>Araneae</taxon>
        <taxon>Araneomorphae</taxon>
        <taxon>Entelegynae</taxon>
        <taxon>Araneoidea</taxon>
        <taxon>Araneidae</taxon>
        <taxon>Araneus</taxon>
    </lineage>
</organism>
<sequence length="103" mass="11697">MQRTNSSVINDGRSLRSSSWTFPLPKIDILTHFLTIPSLTSRSLHPKFSFEGNRTFAVGYSDRDIQYKWNPARSVVIASDMKLSMFDVTDTPTGNLTEEQRKG</sequence>
<dbReference type="OrthoDB" id="203862at2759"/>
<gene>
    <name evidence="1" type="ORF">AVEN_188174_1</name>
</gene>
<dbReference type="EMBL" id="BGPR01002480">
    <property type="protein sequence ID" value="GBM74175.1"/>
    <property type="molecule type" value="Genomic_DNA"/>
</dbReference>
<name>A0A4Y2I977_ARAVE</name>
<reference evidence="1 2" key="1">
    <citation type="journal article" date="2019" name="Sci. Rep.">
        <title>Orb-weaving spider Araneus ventricosus genome elucidates the spidroin gene catalogue.</title>
        <authorList>
            <person name="Kono N."/>
            <person name="Nakamura H."/>
            <person name="Ohtoshi R."/>
            <person name="Moran D.A.P."/>
            <person name="Shinohara A."/>
            <person name="Yoshida Y."/>
            <person name="Fujiwara M."/>
            <person name="Mori M."/>
            <person name="Tomita M."/>
            <person name="Arakawa K."/>
        </authorList>
    </citation>
    <scope>NUCLEOTIDE SEQUENCE [LARGE SCALE GENOMIC DNA]</scope>
</reference>
<evidence type="ECO:0000313" key="2">
    <source>
        <dbReference type="Proteomes" id="UP000499080"/>
    </source>
</evidence>
<proteinExistence type="predicted"/>
<evidence type="ECO:0000313" key="1">
    <source>
        <dbReference type="EMBL" id="GBM74175.1"/>
    </source>
</evidence>
<accession>A0A4Y2I977</accession>
<dbReference type="Proteomes" id="UP000499080">
    <property type="component" value="Unassembled WGS sequence"/>
</dbReference>
<comment type="caution">
    <text evidence="1">The sequence shown here is derived from an EMBL/GenBank/DDBJ whole genome shotgun (WGS) entry which is preliminary data.</text>
</comment>
<protein>
    <submittedName>
        <fullName evidence="1">Uncharacterized protein</fullName>
    </submittedName>
</protein>